<reference evidence="2" key="1">
    <citation type="submission" date="2021-06" db="EMBL/GenBank/DDBJ databases">
        <authorList>
            <person name="Hodson N. C."/>
            <person name="Mongue J. A."/>
            <person name="Jaron S. K."/>
        </authorList>
    </citation>
    <scope>NUCLEOTIDE SEQUENCE</scope>
</reference>
<dbReference type="InterPro" id="IPR029019">
    <property type="entry name" value="HEX_eukaryotic_N"/>
</dbReference>
<dbReference type="AlphaFoldDB" id="A0A8J2M9M3"/>
<name>A0A8J2M9M3_9HEXA</name>
<evidence type="ECO:0000313" key="3">
    <source>
        <dbReference type="Proteomes" id="UP000708208"/>
    </source>
</evidence>
<gene>
    <name evidence="2" type="ORF">AFUS01_LOCUS44028</name>
</gene>
<evidence type="ECO:0000313" key="2">
    <source>
        <dbReference type="EMBL" id="CAG7834530.1"/>
    </source>
</evidence>
<sequence length="694" mass="77874">MADSDKRPTESADVNKIVSKLWLLSNRTESIELLIEQLSELWTPEEKGFLLHLPDPALKCNAFFSKIINQNDAAINAKLMTALRNSGNSFVAQEISDSVQDDMEMAIHGTDPLTKISQKLVKIPSNLLDEDGDEVLLSMEDKIPSRQSSSSEGFDAINLEPNQSVEKETKVKTVTYEYSGLIASSAQLKFIFKLPIQKIVDPNELFISESYYPRITNLHLNNFIINQNHLIHALKSCEALQVLDLLNVYFEPQTGKLSNVMVSKVWFPNLRKFTFYSKSIPGTSYSTESYSWDNIVFIESSKGQPANLRTIWQSRIIDISIKTLSMEVEVNHQVETVSFTLFRRQFNGQPMVPEYFLDSFLRNCRRVQFLQINLPEICGKIDFDSLPQELVEMNLTGVVMTGQLQSAKPIRKIFLANCILPSIFLNELSAILPFSTSIQLSNCQQENNSTPINDCFFGPVTFDTMAIKKNFLVFIFSFVAFAASEDTTNPIEDTTAIPWISPWTYECVLNTIDGPACQRVPINGSVETRIPLSSCLLTCGEFGALWPYPNGKTILGKTLTTFSTSGLKSGNLTAPTEELESRLRKSVEIMIENLEKLIPNPNARGPFKNVPLAESNNVLEVNVNIRTNVSKVSFGIDESYILRVNSTKSETGNITVVQVYIEGATFFGARHALETLTQLVSFHEDLALLQVKKQ</sequence>
<comment type="caution">
    <text evidence="2">The sequence shown here is derived from an EMBL/GenBank/DDBJ whole genome shotgun (WGS) entry which is preliminary data.</text>
</comment>
<dbReference type="Proteomes" id="UP000708208">
    <property type="component" value="Unassembled WGS sequence"/>
</dbReference>
<organism evidence="2 3">
    <name type="scientific">Allacma fusca</name>
    <dbReference type="NCBI Taxonomy" id="39272"/>
    <lineage>
        <taxon>Eukaryota</taxon>
        <taxon>Metazoa</taxon>
        <taxon>Ecdysozoa</taxon>
        <taxon>Arthropoda</taxon>
        <taxon>Hexapoda</taxon>
        <taxon>Collembola</taxon>
        <taxon>Symphypleona</taxon>
        <taxon>Sminthuridae</taxon>
        <taxon>Allacma</taxon>
    </lineage>
</organism>
<dbReference type="EMBL" id="CAJVCH010570273">
    <property type="protein sequence ID" value="CAG7834530.1"/>
    <property type="molecule type" value="Genomic_DNA"/>
</dbReference>
<feature type="domain" description="Beta-hexosaminidase eukaryotic type N-terminal" evidence="1">
    <location>
        <begin position="545"/>
        <end position="679"/>
    </location>
</feature>
<accession>A0A8J2M9M3</accession>
<dbReference type="Pfam" id="PF14845">
    <property type="entry name" value="Glycohydro_20b2"/>
    <property type="match status" value="1"/>
</dbReference>
<protein>
    <recommendedName>
        <fullName evidence="1">Beta-hexosaminidase eukaryotic type N-terminal domain-containing protein</fullName>
    </recommendedName>
</protein>
<keyword evidence="3" id="KW-1185">Reference proteome</keyword>
<evidence type="ECO:0000259" key="1">
    <source>
        <dbReference type="Pfam" id="PF14845"/>
    </source>
</evidence>
<proteinExistence type="predicted"/>